<dbReference type="Pfam" id="PF13563">
    <property type="entry name" value="2_5_RNA_ligase2"/>
    <property type="match status" value="1"/>
</dbReference>
<feature type="compositionally biased region" description="Basic and acidic residues" evidence="1">
    <location>
        <begin position="20"/>
        <end position="34"/>
    </location>
</feature>
<accession>A0AA43QNZ6</accession>
<protein>
    <submittedName>
        <fullName evidence="2">Uncharacterized protein</fullName>
    </submittedName>
</protein>
<dbReference type="AlphaFoldDB" id="A0AA43QNZ6"/>
<gene>
    <name evidence="2" type="ORF">OHK93_008690</name>
</gene>
<proteinExistence type="predicted"/>
<organism evidence="2 3">
    <name type="scientific">Ramalina farinacea</name>
    <dbReference type="NCBI Taxonomy" id="258253"/>
    <lineage>
        <taxon>Eukaryota</taxon>
        <taxon>Fungi</taxon>
        <taxon>Dikarya</taxon>
        <taxon>Ascomycota</taxon>
        <taxon>Pezizomycotina</taxon>
        <taxon>Lecanoromycetes</taxon>
        <taxon>OSLEUM clade</taxon>
        <taxon>Lecanoromycetidae</taxon>
        <taxon>Lecanorales</taxon>
        <taxon>Lecanorineae</taxon>
        <taxon>Ramalinaceae</taxon>
        <taxon>Ramalina</taxon>
    </lineage>
</organism>
<evidence type="ECO:0000313" key="2">
    <source>
        <dbReference type="EMBL" id="MDI1489412.1"/>
    </source>
</evidence>
<feature type="region of interest" description="Disordered" evidence="1">
    <location>
        <begin position="1"/>
        <end position="34"/>
    </location>
</feature>
<sequence>MSTSSNDSSLAKGAYNAEQYTRRPEHKPKTANEHEDKYVLTLHTDRKHHECMTALRNQYFPSHLNKLDAHIALFRALPGSHLPKIETDILTVAARENDFEIKASKPFMMGHGVGISADVSGAHRIYGDLKKEWKSWLSEQDMSFHPHYTIQNKVEKDVARRALQEIDSAASDPKFTHTGNVDGLTLWRYDKGYWRHRRDFMFGE</sequence>
<evidence type="ECO:0000313" key="3">
    <source>
        <dbReference type="Proteomes" id="UP001161017"/>
    </source>
</evidence>
<dbReference type="Gene3D" id="3.90.1140.10">
    <property type="entry name" value="Cyclic phosphodiesterase"/>
    <property type="match status" value="1"/>
</dbReference>
<name>A0AA43QNZ6_9LECA</name>
<keyword evidence="3" id="KW-1185">Reference proteome</keyword>
<dbReference type="Proteomes" id="UP001161017">
    <property type="component" value="Unassembled WGS sequence"/>
</dbReference>
<dbReference type="EMBL" id="JAPUFD010000009">
    <property type="protein sequence ID" value="MDI1489412.1"/>
    <property type="molecule type" value="Genomic_DNA"/>
</dbReference>
<reference evidence="2" key="1">
    <citation type="journal article" date="2023" name="Genome Biol. Evol.">
        <title>First Whole Genome Sequence and Flow Cytometry Genome Size Data for the Lichen-Forming Fungus Ramalina farinacea (Ascomycota).</title>
        <authorList>
            <person name="Llewellyn T."/>
            <person name="Mian S."/>
            <person name="Hill R."/>
            <person name="Leitch I.J."/>
            <person name="Gaya E."/>
        </authorList>
    </citation>
    <scope>NUCLEOTIDE SEQUENCE</scope>
    <source>
        <strain evidence="2">LIQ254RAFAR</strain>
    </source>
</reference>
<comment type="caution">
    <text evidence="2">The sequence shown here is derived from an EMBL/GenBank/DDBJ whole genome shotgun (WGS) entry which is preliminary data.</text>
</comment>
<evidence type="ECO:0000256" key="1">
    <source>
        <dbReference type="SAM" id="MobiDB-lite"/>
    </source>
</evidence>